<accession>A0A1L8MKW2</accession>
<evidence type="ECO:0000313" key="2">
    <source>
        <dbReference type="EMBL" id="OJF71379.1"/>
    </source>
</evidence>
<comment type="caution">
    <text evidence="2">The sequence shown here is derived from an EMBL/GenBank/DDBJ whole genome shotgun (WGS) entry which is preliminary data.</text>
</comment>
<dbReference type="Pfam" id="PF13556">
    <property type="entry name" value="HTH_30"/>
    <property type="match status" value="1"/>
</dbReference>
<dbReference type="InterPro" id="IPR009057">
    <property type="entry name" value="Homeodomain-like_sf"/>
</dbReference>
<dbReference type="OrthoDB" id="9792148at2"/>
<evidence type="ECO:0000313" key="3">
    <source>
        <dbReference type="Proteomes" id="UP000182015"/>
    </source>
</evidence>
<proteinExistence type="predicted"/>
<sequence>MDLKKSFPEMQESHFPMADDSWISIEKDENYLHFPKDSLTARELELLKMIAPESPSAQKVTSPWYRYLVKQVGSAPQEASHVQFLYLNHQEALSAAFLQVLEEILSEAIAIFPISQNRTVLFLDISDPLDSLAILQDILPTLESDFGLALSLFVGNEWHRLDSASLRDVFEEENALFSAYLLKKGASKVQTFSQLMLWAYLQHQKIPAIEGQFQKVLMQNSYFSALIESMWESQGNLVQTAQKLYIHRNSLQYKLDKLKKQSGLNLKALDDLAFAYLFMLKQ</sequence>
<name>A0A1L8MKW2_9STRE</name>
<dbReference type="AlphaFoldDB" id="A0A1L8MKW2"/>
<reference evidence="3" key="1">
    <citation type="submission" date="2016-06" db="EMBL/GenBank/DDBJ databases">
        <authorList>
            <person name="de Vries S.P.W."/>
            <person name="Hadjirin N.F."/>
            <person name="Lay E.M."/>
            <person name="Zadoks R.N."/>
            <person name="Peacock S.J."/>
            <person name="Parkhill J."/>
            <person name="Grant A.J."/>
            <person name="Mcdougall S."/>
            <person name="Holmes M.A."/>
        </authorList>
    </citation>
    <scope>NUCLEOTIDE SEQUENCE [LARGE SCALE GENOMIC DNA]</scope>
    <source>
        <strain evidence="3">NZ1587</strain>
    </source>
</reference>
<dbReference type="Gene3D" id="1.10.10.2840">
    <property type="entry name" value="PucR C-terminal helix-turn-helix domain"/>
    <property type="match status" value="1"/>
</dbReference>
<dbReference type="PANTHER" id="PTHR33744:SF15">
    <property type="entry name" value="CARBOHYDRATE DIACID REGULATOR"/>
    <property type="match status" value="1"/>
</dbReference>
<evidence type="ECO:0000259" key="1">
    <source>
        <dbReference type="Pfam" id="PF13556"/>
    </source>
</evidence>
<dbReference type="InterPro" id="IPR025736">
    <property type="entry name" value="PucR_C-HTH_dom"/>
</dbReference>
<feature type="domain" description="PucR C-terminal helix-turn-helix" evidence="1">
    <location>
        <begin position="230"/>
        <end position="273"/>
    </location>
</feature>
<dbReference type="STRING" id="1856638.A9Q68_09345"/>
<protein>
    <submittedName>
        <fullName evidence="2">PucR family transcriptional regulator</fullName>
    </submittedName>
</protein>
<dbReference type="SUPFAM" id="SSF46689">
    <property type="entry name" value="Homeodomain-like"/>
    <property type="match status" value="1"/>
</dbReference>
<dbReference type="InterPro" id="IPR051448">
    <property type="entry name" value="CdaR-like_regulators"/>
</dbReference>
<dbReference type="RefSeq" id="WP_071794442.1">
    <property type="nucleotide sequence ID" value="NZ_LZDD01000003.1"/>
</dbReference>
<organism evidence="2 3">
    <name type="scientific">Streptococcus bovimastitidis</name>
    <dbReference type="NCBI Taxonomy" id="1856638"/>
    <lineage>
        <taxon>Bacteria</taxon>
        <taxon>Bacillati</taxon>
        <taxon>Bacillota</taxon>
        <taxon>Bacilli</taxon>
        <taxon>Lactobacillales</taxon>
        <taxon>Streptococcaceae</taxon>
        <taxon>Streptococcus</taxon>
    </lineage>
</organism>
<dbReference type="EMBL" id="LZDD01000003">
    <property type="protein sequence ID" value="OJF71379.1"/>
    <property type="molecule type" value="Genomic_DNA"/>
</dbReference>
<keyword evidence="3" id="KW-1185">Reference proteome</keyword>
<dbReference type="PANTHER" id="PTHR33744">
    <property type="entry name" value="CARBOHYDRATE DIACID REGULATOR"/>
    <property type="match status" value="1"/>
</dbReference>
<dbReference type="InterPro" id="IPR042070">
    <property type="entry name" value="PucR_C-HTH_sf"/>
</dbReference>
<dbReference type="Proteomes" id="UP000182015">
    <property type="component" value="Unassembled WGS sequence"/>
</dbReference>
<gene>
    <name evidence="2" type="ORF">A9Q68_09345</name>
</gene>